<dbReference type="InterPro" id="IPR057596">
    <property type="entry name" value="RDRP_core"/>
</dbReference>
<evidence type="ECO:0000313" key="3">
    <source>
        <dbReference type="EMBL" id="KAF7310666.1"/>
    </source>
</evidence>
<dbReference type="EMBL" id="JACAZE010000007">
    <property type="protein sequence ID" value="KAF7310666.1"/>
    <property type="molecule type" value="Genomic_DNA"/>
</dbReference>
<keyword evidence="4" id="KW-1185">Reference proteome</keyword>
<dbReference type="Pfam" id="PF05183">
    <property type="entry name" value="RdRP"/>
    <property type="match status" value="1"/>
</dbReference>
<dbReference type="InterPro" id="IPR007855">
    <property type="entry name" value="RDRP"/>
</dbReference>
<dbReference type="OrthoDB" id="6513042at2759"/>
<keyword evidence="1" id="KW-0694">RNA-binding</keyword>
<dbReference type="PANTHER" id="PTHR23079:SF55">
    <property type="entry name" value="RNA-DIRECTED RNA POLYMERASE"/>
    <property type="match status" value="1"/>
</dbReference>
<name>A0A8H6WBV3_MYCCL</name>
<comment type="caution">
    <text evidence="3">The sequence shown here is derived from an EMBL/GenBank/DDBJ whole genome shotgun (WGS) entry which is preliminary data.</text>
</comment>
<sequence>MSSTSQVLELHMRSISIYVKKPQLEAALSAILHAPSGPFAACSSSHGPLNFVVYLFKDTHNRGRPHNGQGSLTLRHDVGTIFMQQYGDRPEPAESPPNILQVGGRRIQFTISRRKAHPDVVDRIIRFPYSDPAVVAQKEATSAIFRTDDVTVNTIQFGWWCRDSVFSAEWEARIKGTLKVRFANGMHCDLTPPQVNEERREFRLEIANGLEPLFVVIRFSRILHVSSYFELSADAPGIVFFHLSDPPNFESGVAGDLRALRKRLSYLPLNNHERVAAFTSLELRLVCNSAHDFDRFRRIVAAAKVRNVLDTEIRVERRGLFAPTILQELTSQIAKQLRWTVAFQVEALWRNANLDPTELLLLIPRIRALIERHGRTHTTAFLCHFGNKARYWSLFTPNAAQTIQELFDTEHVSFLKKPAIQPLRPDNSNTFEALHVIVTPTNFLLEGPYPEVSNRVMRGFEAKHHESFLRVSFVDEGKMQYRFDRELDCVAFTHQRVGTVLKQGLVVAGRRFEYLAYSQSALKEHAVWFVRPFRREATLVNAASIIKSLGRFDKLSFDPTLIRCPARYAARISQAFTSTSSTTVEVEEIIHEQDISTGTYHFTDGVGTMSLELATDIWKQLSATRRRRRTKAVPRSYQVRFQGCKGMLSVDYKLKGHVIGLRPSMIKFDAPHTRVVEIARAFDRPGVYYLNRPLIMLMEGLGVRYEVFKKYQDIAVKKAHESANSLIKFADFLETHGLGASYKLPSILTNLHDLGVSLEQDKFYRKILQFSQHHVLRTIKNKARIPIPDACTLVGVADIHKFLPPGHIFVCTRALDSNKLEYMQGDVLISRSPTIHPGDVQIAKAIGKPPPGSPFEREPLPNTVVFSVLGDRPLPSCLGGGDLDGDVYNLLPLSKLPSFRPKRIFQAAEYPPAERNLLNRPSTTDDVCDFIVDYINSDTLGITATNWLLIADQADKGILHPDCLKLAALHSMAVDYPKTGKPVPIHSIPKPPSKSMPDWHAPEIATNSKDHYPSNRAIGKLFRAIKLPEVRESSGTLSSFERGLIRSGQMPAPDISDLADALEDLDLGEHPLLGVIWEQIGAYLSVREYPEQWGNDMVELFKHYCSELQGLCATHTLSHAKAGVLLEEEAVVGTMLAKTSQPRKRQDLIASLREKTDFLVRGVKDAIMGDDEECSWEDSLLRGWLAFELGIAEQRKGEFGSQSFMWIALGTIFEAVKELDDEAKVSRGRSNR</sequence>
<keyword evidence="1" id="KW-0548">Nucleotidyltransferase</keyword>
<dbReference type="GO" id="GO:0003723">
    <property type="term" value="F:RNA binding"/>
    <property type="evidence" value="ECO:0007669"/>
    <property type="project" value="UniProtKB-KW"/>
</dbReference>
<comment type="catalytic activity">
    <reaction evidence="1">
        <text>RNA(n) + a ribonucleoside 5'-triphosphate = RNA(n+1) + diphosphate</text>
        <dbReference type="Rhea" id="RHEA:21248"/>
        <dbReference type="Rhea" id="RHEA-COMP:14527"/>
        <dbReference type="Rhea" id="RHEA-COMP:17342"/>
        <dbReference type="ChEBI" id="CHEBI:33019"/>
        <dbReference type="ChEBI" id="CHEBI:61557"/>
        <dbReference type="ChEBI" id="CHEBI:140395"/>
        <dbReference type="EC" id="2.7.7.48"/>
    </reaction>
</comment>
<keyword evidence="1 3" id="KW-0696">RNA-directed RNA polymerase</keyword>
<dbReference type="GO" id="GO:0031380">
    <property type="term" value="C:nuclear RNA-directed RNA polymerase complex"/>
    <property type="evidence" value="ECO:0007669"/>
    <property type="project" value="TreeGrafter"/>
</dbReference>
<dbReference type="Proteomes" id="UP000613580">
    <property type="component" value="Unassembled WGS sequence"/>
</dbReference>
<dbReference type="AlphaFoldDB" id="A0A8H6WBV3"/>
<dbReference type="GO" id="GO:0030422">
    <property type="term" value="P:siRNA processing"/>
    <property type="evidence" value="ECO:0007669"/>
    <property type="project" value="TreeGrafter"/>
</dbReference>
<feature type="domain" description="RDRP core" evidence="2">
    <location>
        <begin position="438"/>
        <end position="1025"/>
    </location>
</feature>
<dbReference type="EC" id="2.7.7.48" evidence="1"/>
<proteinExistence type="inferred from homology"/>
<accession>A0A8H6WBV3</accession>
<evidence type="ECO:0000256" key="1">
    <source>
        <dbReference type="RuleBase" id="RU363098"/>
    </source>
</evidence>
<organism evidence="3 4">
    <name type="scientific">Mycena chlorophos</name>
    <name type="common">Agaric fungus</name>
    <name type="synonym">Agaricus chlorophos</name>
    <dbReference type="NCBI Taxonomy" id="658473"/>
    <lineage>
        <taxon>Eukaryota</taxon>
        <taxon>Fungi</taxon>
        <taxon>Dikarya</taxon>
        <taxon>Basidiomycota</taxon>
        <taxon>Agaricomycotina</taxon>
        <taxon>Agaricomycetes</taxon>
        <taxon>Agaricomycetidae</taxon>
        <taxon>Agaricales</taxon>
        <taxon>Marasmiineae</taxon>
        <taxon>Mycenaceae</taxon>
        <taxon>Mycena</taxon>
    </lineage>
</organism>
<dbReference type="GO" id="GO:0003968">
    <property type="term" value="F:RNA-directed RNA polymerase activity"/>
    <property type="evidence" value="ECO:0007669"/>
    <property type="project" value="UniProtKB-KW"/>
</dbReference>
<evidence type="ECO:0000259" key="2">
    <source>
        <dbReference type="Pfam" id="PF05183"/>
    </source>
</evidence>
<reference evidence="3" key="1">
    <citation type="submission" date="2020-05" db="EMBL/GenBank/DDBJ databases">
        <title>Mycena genomes resolve the evolution of fungal bioluminescence.</title>
        <authorList>
            <person name="Tsai I.J."/>
        </authorList>
    </citation>
    <scope>NUCLEOTIDE SEQUENCE</scope>
    <source>
        <strain evidence="3">110903Hualien_Pintung</strain>
    </source>
</reference>
<protein>
    <recommendedName>
        <fullName evidence="1">RNA-dependent RNA polymerase</fullName>
        <ecNumber evidence="1">2.7.7.48</ecNumber>
    </recommendedName>
</protein>
<gene>
    <name evidence="3" type="ORF">HMN09_00609500</name>
</gene>
<comment type="similarity">
    <text evidence="1">Belongs to the RdRP family.</text>
</comment>
<evidence type="ECO:0000313" key="4">
    <source>
        <dbReference type="Proteomes" id="UP000613580"/>
    </source>
</evidence>
<keyword evidence="1" id="KW-0808">Transferase</keyword>
<dbReference type="PANTHER" id="PTHR23079">
    <property type="entry name" value="RNA-DEPENDENT RNA POLYMERASE"/>
    <property type="match status" value="1"/>
</dbReference>